<protein>
    <submittedName>
        <fullName evidence="1">Uncharacterized protein</fullName>
    </submittedName>
</protein>
<gene>
    <name evidence="1" type="ORF">JYU34_022178</name>
</gene>
<reference evidence="1 2" key="1">
    <citation type="submission" date="2021-06" db="EMBL/GenBank/DDBJ databases">
        <title>A haploid diamondback moth (Plutella xylostella L.) genome assembly resolves 31 chromosomes and identifies a diamide resistance mutation.</title>
        <authorList>
            <person name="Ward C.M."/>
            <person name="Perry K.D."/>
            <person name="Baker G."/>
            <person name="Powis K."/>
            <person name="Heckel D.G."/>
            <person name="Baxter S.W."/>
        </authorList>
    </citation>
    <scope>NUCLEOTIDE SEQUENCE [LARGE SCALE GENOMIC DNA]</scope>
    <source>
        <strain evidence="1 2">LV</strain>
        <tissue evidence="1">Single pupa</tissue>
    </source>
</reference>
<evidence type="ECO:0000313" key="2">
    <source>
        <dbReference type="Proteomes" id="UP000823941"/>
    </source>
</evidence>
<dbReference type="Proteomes" id="UP000823941">
    <property type="component" value="Chromosome 31"/>
</dbReference>
<comment type="caution">
    <text evidence="1">The sequence shown here is derived from an EMBL/GenBank/DDBJ whole genome shotgun (WGS) entry which is preliminary data.</text>
</comment>
<evidence type="ECO:0000313" key="1">
    <source>
        <dbReference type="EMBL" id="KAG7295208.1"/>
    </source>
</evidence>
<accession>A0ABQ7PU80</accession>
<organism evidence="1 2">
    <name type="scientific">Plutella xylostella</name>
    <name type="common">Diamondback moth</name>
    <name type="synonym">Plutella maculipennis</name>
    <dbReference type="NCBI Taxonomy" id="51655"/>
    <lineage>
        <taxon>Eukaryota</taxon>
        <taxon>Metazoa</taxon>
        <taxon>Ecdysozoa</taxon>
        <taxon>Arthropoda</taxon>
        <taxon>Hexapoda</taxon>
        <taxon>Insecta</taxon>
        <taxon>Pterygota</taxon>
        <taxon>Neoptera</taxon>
        <taxon>Endopterygota</taxon>
        <taxon>Lepidoptera</taxon>
        <taxon>Glossata</taxon>
        <taxon>Ditrysia</taxon>
        <taxon>Yponomeutoidea</taxon>
        <taxon>Plutellidae</taxon>
        <taxon>Plutella</taxon>
    </lineage>
</organism>
<dbReference type="EMBL" id="JAHIBW010000031">
    <property type="protein sequence ID" value="KAG7295208.1"/>
    <property type="molecule type" value="Genomic_DNA"/>
</dbReference>
<keyword evidence="2" id="KW-1185">Reference proteome</keyword>
<name>A0ABQ7PU80_PLUXY</name>
<proteinExistence type="predicted"/>
<sequence length="58" mass="6221">MCPYARVDAVPDVEAHAPAAVSQGARPRHVTQLVPRHDRGAVIAPLPEPSLINSHYVS</sequence>